<dbReference type="EMBL" id="JAJVCN010000003">
    <property type="protein sequence ID" value="MCE7008729.1"/>
    <property type="molecule type" value="Genomic_DNA"/>
</dbReference>
<name>A0ABS8ZLT4_9PSEU</name>
<proteinExistence type="predicted"/>
<protein>
    <submittedName>
        <fullName evidence="1">Uncharacterized protein</fullName>
    </submittedName>
</protein>
<accession>A0ABS8ZLT4</accession>
<reference evidence="1 2" key="1">
    <citation type="submission" date="2021-12" db="EMBL/GenBank/DDBJ databases">
        <title>Genome sequence of Kibdelosporangium philippinense ATCC 49844.</title>
        <authorList>
            <person name="Fedorov E.A."/>
            <person name="Omeragic M."/>
            <person name="Shalygina K.F."/>
            <person name="Maclea K.S."/>
        </authorList>
    </citation>
    <scope>NUCLEOTIDE SEQUENCE [LARGE SCALE GENOMIC DNA]</scope>
    <source>
        <strain evidence="1 2">ATCC 49844</strain>
    </source>
</reference>
<organism evidence="1 2">
    <name type="scientific">Kibdelosporangium philippinense</name>
    <dbReference type="NCBI Taxonomy" id="211113"/>
    <lineage>
        <taxon>Bacteria</taxon>
        <taxon>Bacillati</taxon>
        <taxon>Actinomycetota</taxon>
        <taxon>Actinomycetes</taxon>
        <taxon>Pseudonocardiales</taxon>
        <taxon>Pseudonocardiaceae</taxon>
        <taxon>Kibdelosporangium</taxon>
    </lineage>
</organism>
<comment type="caution">
    <text evidence="1">The sequence shown here is derived from an EMBL/GenBank/DDBJ whole genome shotgun (WGS) entry which is preliminary data.</text>
</comment>
<evidence type="ECO:0000313" key="2">
    <source>
        <dbReference type="Proteomes" id="UP001521150"/>
    </source>
</evidence>
<sequence length="111" mass="12109">MDKSILLARGQQQHRDTDEVPIGYIGAVTVRGLTRAEVRQYTEKDGTADENGMIACALVDPEMTADEVGQWLDGAPAGDSVAVMDAIARLSGFDEGAQKSRVPRHGKRRRR</sequence>
<keyword evidence="2" id="KW-1185">Reference proteome</keyword>
<gene>
    <name evidence="1" type="ORF">LWC34_38850</name>
</gene>
<dbReference type="Proteomes" id="UP001521150">
    <property type="component" value="Unassembled WGS sequence"/>
</dbReference>
<dbReference type="RefSeq" id="WP_233730200.1">
    <property type="nucleotide sequence ID" value="NZ_JAJVCN010000003.1"/>
</dbReference>
<evidence type="ECO:0000313" key="1">
    <source>
        <dbReference type="EMBL" id="MCE7008729.1"/>
    </source>
</evidence>